<organism evidence="1 2">
    <name type="scientific">Rickettsia argasii T170-B</name>
    <dbReference type="NCBI Taxonomy" id="1268837"/>
    <lineage>
        <taxon>Bacteria</taxon>
        <taxon>Pseudomonadati</taxon>
        <taxon>Pseudomonadota</taxon>
        <taxon>Alphaproteobacteria</taxon>
        <taxon>Rickettsiales</taxon>
        <taxon>Rickettsiaceae</taxon>
        <taxon>Rickettsieae</taxon>
        <taxon>Rickettsia</taxon>
        <taxon>spotted fever group</taxon>
    </lineage>
</organism>
<name>A0A0F3RHD7_9RICK</name>
<dbReference type="Proteomes" id="UP000033736">
    <property type="component" value="Unassembled WGS sequence"/>
</dbReference>
<dbReference type="PATRIC" id="fig|1268837.3.peg.497"/>
<protein>
    <submittedName>
        <fullName evidence="1">Uncharacterized protein</fullName>
    </submittedName>
</protein>
<reference evidence="1 2" key="1">
    <citation type="submission" date="2015-01" db="EMBL/GenBank/DDBJ databases">
        <title>Genome Sequencing of Rickettsiales /home/snadendla/prok_pipe/test/illegal_ec_num.txt.</title>
        <authorList>
            <person name="Daugherty S.C."/>
            <person name="Su Q."/>
            <person name="Abolude K."/>
            <person name="Beier-Sexton M."/>
            <person name="Carlyon J.A."/>
            <person name="Carter R."/>
            <person name="Day N.P."/>
            <person name="Dumler S.J."/>
            <person name="Dyachenko V."/>
            <person name="Godinez A."/>
            <person name="Kurtti T.J."/>
            <person name="Lichay M."/>
            <person name="Mullins K.E."/>
            <person name="Ott S."/>
            <person name="Pappas-Brown V."/>
            <person name="Paris D.H."/>
            <person name="Patel P."/>
            <person name="Richards A.L."/>
            <person name="Sadzewicz L."/>
            <person name="Sears K."/>
            <person name="Seidman D."/>
            <person name="Sengamalay N."/>
            <person name="Stenos J."/>
            <person name="Tallon L.J."/>
            <person name="Vincent G."/>
            <person name="Fraser C.M."/>
            <person name="Munderloh U."/>
            <person name="Dunning-Hotopp J.C."/>
        </authorList>
    </citation>
    <scope>NUCLEOTIDE SEQUENCE [LARGE SCALE GENOMIC DNA]</scope>
    <source>
        <strain evidence="1 2">T170-B</strain>
    </source>
</reference>
<dbReference type="EMBL" id="LAOQ01000001">
    <property type="protein sequence ID" value="KJW05658.1"/>
    <property type="molecule type" value="Genomic_DNA"/>
</dbReference>
<accession>A0A0F3RHD7</accession>
<evidence type="ECO:0000313" key="2">
    <source>
        <dbReference type="Proteomes" id="UP000033736"/>
    </source>
</evidence>
<keyword evidence="2" id="KW-1185">Reference proteome</keyword>
<proteinExistence type="predicted"/>
<dbReference type="AlphaFoldDB" id="A0A0F3RHD7"/>
<comment type="caution">
    <text evidence="1">The sequence shown here is derived from an EMBL/GenBank/DDBJ whole genome shotgun (WGS) entry which is preliminary data.</text>
</comment>
<gene>
    <name evidence="1" type="ORF">RAT170B_0482</name>
</gene>
<sequence>MKKYKFTEKEQEILDYFEQDELLELPKKELERQKI</sequence>
<evidence type="ECO:0000313" key="1">
    <source>
        <dbReference type="EMBL" id="KJW05658.1"/>
    </source>
</evidence>